<sequence length="65" mass="7042">MATCTKVGTGTWLACAMLSLLDWVKVGSQTHFSQSGIDLYLSGSQSGRDPPLRSINKQIFPKPDT</sequence>
<evidence type="ECO:0000313" key="17">
    <source>
        <dbReference type="Proteomes" id="UP000460718"/>
    </source>
</evidence>
<dbReference type="Proteomes" id="UP000437068">
    <property type="component" value="Unassembled WGS sequence"/>
</dbReference>
<evidence type="ECO:0000313" key="5">
    <source>
        <dbReference type="EMBL" id="KAE9105509.1"/>
    </source>
</evidence>
<evidence type="ECO:0000313" key="9">
    <source>
        <dbReference type="EMBL" id="KAE9304952.1"/>
    </source>
</evidence>
<dbReference type="EMBL" id="QXGE01000727">
    <property type="protein sequence ID" value="KAE9304952.1"/>
    <property type="molecule type" value="Genomic_DNA"/>
</dbReference>
<evidence type="ECO:0000313" key="16">
    <source>
        <dbReference type="Proteomes" id="UP000441208"/>
    </source>
</evidence>
<dbReference type="EMBL" id="QXGA01000703">
    <property type="protein sequence ID" value="KAE9142414.1"/>
    <property type="molecule type" value="Genomic_DNA"/>
</dbReference>
<evidence type="ECO:0000313" key="7">
    <source>
        <dbReference type="EMBL" id="KAE9205722.1"/>
    </source>
</evidence>
<evidence type="ECO:0000313" key="8">
    <source>
        <dbReference type="EMBL" id="KAE9257640.1"/>
    </source>
</evidence>
<dbReference type="AlphaFoldDB" id="A0A6A3LPA6"/>
<dbReference type="EMBL" id="QXGB01000731">
    <property type="protein sequence ID" value="KAE9205722.1"/>
    <property type="molecule type" value="Genomic_DNA"/>
</dbReference>
<feature type="signal peptide" evidence="2">
    <location>
        <begin position="1"/>
        <end position="28"/>
    </location>
</feature>
<dbReference type="Proteomes" id="UP000486351">
    <property type="component" value="Unassembled WGS sequence"/>
</dbReference>
<gene>
    <name evidence="9" type="ORF">PF001_g12824</name>
    <name evidence="8" type="ORF">PF002_g813</name>
    <name evidence="7" type="ORF">PF005_g13287</name>
    <name evidence="6" type="ORF">PF006_g12472</name>
    <name evidence="5" type="ORF">PF007_g13680</name>
    <name evidence="10" type="ORF">PF008_g15477</name>
    <name evidence="3" type="ORF">PF009_g14590</name>
    <name evidence="4" type="ORF">PF011_g5637</name>
</gene>
<feature type="chain" id="PRO_5036165092" evidence="2">
    <location>
        <begin position="29"/>
        <end position="65"/>
    </location>
</feature>
<dbReference type="EMBL" id="QXFZ01000763">
    <property type="protein sequence ID" value="KAE9105509.1"/>
    <property type="molecule type" value="Genomic_DNA"/>
</dbReference>
<keyword evidence="2" id="KW-0732">Signal</keyword>
<evidence type="ECO:0000313" key="6">
    <source>
        <dbReference type="EMBL" id="KAE9142414.1"/>
    </source>
</evidence>
<dbReference type="EMBL" id="QXFY01001006">
    <property type="protein sequence ID" value="KAE9331346.1"/>
    <property type="molecule type" value="Genomic_DNA"/>
</dbReference>
<evidence type="ECO:0000313" key="10">
    <source>
        <dbReference type="EMBL" id="KAE9331346.1"/>
    </source>
</evidence>
<dbReference type="Proteomes" id="UP000460718">
    <property type="component" value="Unassembled WGS sequence"/>
</dbReference>
<dbReference type="Proteomes" id="UP000440367">
    <property type="component" value="Unassembled WGS sequence"/>
</dbReference>
<dbReference type="EMBL" id="QXGD01000018">
    <property type="protein sequence ID" value="KAE9257640.1"/>
    <property type="molecule type" value="Genomic_DNA"/>
</dbReference>
<evidence type="ECO:0000313" key="11">
    <source>
        <dbReference type="Proteomes" id="UP000429523"/>
    </source>
</evidence>
<name>A0A6A3LPA6_9STRA</name>
<evidence type="ECO:0000313" key="14">
    <source>
        <dbReference type="Proteomes" id="UP000440367"/>
    </source>
</evidence>
<dbReference type="EMBL" id="QXFW01000225">
    <property type="protein sequence ID" value="KAE9019897.1"/>
    <property type="molecule type" value="Genomic_DNA"/>
</dbReference>
<proteinExistence type="predicted"/>
<protein>
    <submittedName>
        <fullName evidence="4">Uncharacterized protein</fullName>
    </submittedName>
</protein>
<feature type="region of interest" description="Disordered" evidence="1">
    <location>
        <begin position="44"/>
        <end position="65"/>
    </location>
</feature>
<evidence type="ECO:0000313" key="3">
    <source>
        <dbReference type="EMBL" id="KAE8935471.1"/>
    </source>
</evidence>
<comment type="caution">
    <text evidence="4">The sequence shown here is derived from an EMBL/GenBank/DDBJ whole genome shotgun (WGS) entry which is preliminary data.</text>
</comment>
<evidence type="ECO:0000256" key="2">
    <source>
        <dbReference type="SAM" id="SignalP"/>
    </source>
</evidence>
<evidence type="ECO:0000313" key="12">
    <source>
        <dbReference type="Proteomes" id="UP000433483"/>
    </source>
</evidence>
<dbReference type="Proteomes" id="UP000440732">
    <property type="component" value="Unassembled WGS sequence"/>
</dbReference>
<dbReference type="EMBL" id="QXGF01000802">
    <property type="protein sequence ID" value="KAE8935471.1"/>
    <property type="molecule type" value="Genomic_DNA"/>
</dbReference>
<dbReference type="Proteomes" id="UP000429523">
    <property type="component" value="Unassembled WGS sequence"/>
</dbReference>
<keyword evidence="12" id="KW-1185">Reference proteome</keyword>
<evidence type="ECO:0000313" key="18">
    <source>
        <dbReference type="Proteomes" id="UP000486351"/>
    </source>
</evidence>
<dbReference type="Proteomes" id="UP000441208">
    <property type="component" value="Unassembled WGS sequence"/>
</dbReference>
<evidence type="ECO:0000313" key="4">
    <source>
        <dbReference type="EMBL" id="KAE9019897.1"/>
    </source>
</evidence>
<accession>A0A6A3LPA6</accession>
<dbReference type="Proteomes" id="UP000433483">
    <property type="component" value="Unassembled WGS sequence"/>
</dbReference>
<evidence type="ECO:0000256" key="1">
    <source>
        <dbReference type="SAM" id="MobiDB-lite"/>
    </source>
</evidence>
<evidence type="ECO:0000313" key="13">
    <source>
        <dbReference type="Proteomes" id="UP000437068"/>
    </source>
</evidence>
<organism evidence="4 17">
    <name type="scientific">Phytophthora fragariae</name>
    <dbReference type="NCBI Taxonomy" id="53985"/>
    <lineage>
        <taxon>Eukaryota</taxon>
        <taxon>Sar</taxon>
        <taxon>Stramenopiles</taxon>
        <taxon>Oomycota</taxon>
        <taxon>Peronosporomycetes</taxon>
        <taxon>Peronosporales</taxon>
        <taxon>Peronosporaceae</taxon>
        <taxon>Phytophthora</taxon>
    </lineage>
</organism>
<dbReference type="OrthoDB" id="91131at2759"/>
<reference evidence="17 18" key="1">
    <citation type="submission" date="2018-09" db="EMBL/GenBank/DDBJ databases">
        <title>Genomic investigation of the strawberry pathogen Phytophthora fragariae indicates pathogenicity is determined by transcriptional variation in three key races.</title>
        <authorList>
            <person name="Adams T.M."/>
            <person name="Armitage A.D."/>
            <person name="Sobczyk M.K."/>
            <person name="Bates H.J."/>
            <person name="Dunwell J.M."/>
            <person name="Nellist C.F."/>
            <person name="Harrison R.J."/>
        </authorList>
    </citation>
    <scope>NUCLEOTIDE SEQUENCE [LARGE SCALE GENOMIC DNA]</scope>
    <source>
        <strain evidence="9 13">A4</strain>
        <strain evidence="8 14">BC-1</strain>
        <strain evidence="7 12">NOV-27</strain>
        <strain evidence="6 15">NOV-5</strain>
        <strain evidence="5 16">NOV-71</strain>
        <strain evidence="10 18">NOV-77</strain>
        <strain evidence="3 11">NOV-9</strain>
        <strain evidence="4 17">SCRP245</strain>
    </source>
</reference>
<evidence type="ECO:0000313" key="15">
    <source>
        <dbReference type="Proteomes" id="UP000440732"/>
    </source>
</evidence>